<feature type="transmembrane region" description="Helical" evidence="6">
    <location>
        <begin position="220"/>
        <end position="243"/>
    </location>
</feature>
<comment type="subcellular location">
    <subcellularLocation>
        <location evidence="1">Membrane</location>
        <topology evidence="1">Multi-pass membrane protein</topology>
    </subcellularLocation>
</comment>
<feature type="transmembrane region" description="Helical" evidence="6">
    <location>
        <begin position="192"/>
        <end position="214"/>
    </location>
</feature>
<dbReference type="OrthoDB" id="9799225at2"/>
<dbReference type="EMBL" id="RWJF01000001">
    <property type="protein sequence ID" value="RST30079.1"/>
    <property type="molecule type" value="Genomic_DNA"/>
</dbReference>
<organism evidence="7 8">
    <name type="scientific">Sphingomonas ginkgonis</name>
    <dbReference type="NCBI Taxonomy" id="2315330"/>
    <lineage>
        <taxon>Bacteria</taxon>
        <taxon>Pseudomonadati</taxon>
        <taxon>Pseudomonadota</taxon>
        <taxon>Alphaproteobacteria</taxon>
        <taxon>Sphingomonadales</taxon>
        <taxon>Sphingomonadaceae</taxon>
        <taxon>Sphingomonas</taxon>
    </lineage>
</organism>
<evidence type="ECO:0000256" key="5">
    <source>
        <dbReference type="ARBA" id="ARBA00023136"/>
    </source>
</evidence>
<dbReference type="GO" id="GO:0055085">
    <property type="term" value="P:transmembrane transport"/>
    <property type="evidence" value="ECO:0007669"/>
    <property type="project" value="TreeGrafter"/>
</dbReference>
<dbReference type="GO" id="GO:0016020">
    <property type="term" value="C:membrane"/>
    <property type="evidence" value="ECO:0007669"/>
    <property type="project" value="UniProtKB-SubCell"/>
</dbReference>
<dbReference type="PANTHER" id="PTHR21716">
    <property type="entry name" value="TRANSMEMBRANE PROTEIN"/>
    <property type="match status" value="1"/>
</dbReference>
<proteinExistence type="inferred from homology"/>
<accession>A0A3R9Z592</accession>
<feature type="transmembrane region" description="Helical" evidence="6">
    <location>
        <begin position="7"/>
        <end position="24"/>
    </location>
</feature>
<reference evidence="7 8" key="1">
    <citation type="submission" date="2018-12" db="EMBL/GenBank/DDBJ databases">
        <title>Sphingomonas sp. HMF7854 Genome sequencing and assembly.</title>
        <authorList>
            <person name="Cha I."/>
            <person name="Kang H."/>
            <person name="Kim H."/>
            <person name="Kang J."/>
            <person name="Joh K."/>
        </authorList>
    </citation>
    <scope>NUCLEOTIDE SEQUENCE [LARGE SCALE GENOMIC DNA]</scope>
    <source>
        <strain evidence="7 8">HMF7854</strain>
    </source>
</reference>
<dbReference type="RefSeq" id="WP_126717913.1">
    <property type="nucleotide sequence ID" value="NZ_RWJF01000001.1"/>
</dbReference>
<evidence type="ECO:0000256" key="4">
    <source>
        <dbReference type="ARBA" id="ARBA00022989"/>
    </source>
</evidence>
<feature type="transmembrane region" description="Helical" evidence="6">
    <location>
        <begin position="61"/>
        <end position="81"/>
    </location>
</feature>
<comment type="similarity">
    <text evidence="2">Belongs to the autoinducer-2 exporter (AI-2E) (TC 2.A.86) family.</text>
</comment>
<comment type="caution">
    <text evidence="7">The sequence shown here is derived from an EMBL/GenBank/DDBJ whole genome shotgun (WGS) entry which is preliminary data.</text>
</comment>
<dbReference type="PANTHER" id="PTHR21716:SF64">
    <property type="entry name" value="AI-2 TRANSPORT PROTEIN TQSA"/>
    <property type="match status" value="1"/>
</dbReference>
<protein>
    <submittedName>
        <fullName evidence="7">AI-2E family transporter</fullName>
    </submittedName>
</protein>
<evidence type="ECO:0000313" key="8">
    <source>
        <dbReference type="Proteomes" id="UP000274661"/>
    </source>
</evidence>
<dbReference type="Pfam" id="PF01594">
    <property type="entry name" value="AI-2E_transport"/>
    <property type="match status" value="1"/>
</dbReference>
<feature type="transmembrane region" description="Helical" evidence="6">
    <location>
        <begin position="255"/>
        <end position="277"/>
    </location>
</feature>
<evidence type="ECO:0000256" key="3">
    <source>
        <dbReference type="ARBA" id="ARBA00022692"/>
    </source>
</evidence>
<gene>
    <name evidence="7" type="ORF">HMF7854_04000</name>
</gene>
<sequence>MQSRSVATAQIITGIAAAIALLYYLRNIMIPLVVAFVLAVLVNALVRFIHRLSPRPPSWAVSAIAGIIVISIASGGIFAIAQGMAQMVAQGPAVLARLDALAMSAGQAFHLERPLHLTAVIGEISIPRLAGAILSELQGFGSGLLLVIVYFGFILAGRKRLGDKVHKAAGSSERARMVENTIEKIVADIETYVWVQTITGAILTAAAVIVMAAVGLHNVLFWGVVFFLLTFIPNIGVTVGSVFPSLFALVQFPTIWQSVVIFAVIQVVATIVGNLIYPRMQAETQNIDPVATLLSLSFWSVLWGLPGAFLAVPMTLMLMMVFGQFEATTWVSALLSNDGEPNIRKNPGERPKAIRAPD</sequence>
<keyword evidence="3 6" id="KW-0812">Transmembrane</keyword>
<dbReference type="InterPro" id="IPR002549">
    <property type="entry name" value="AI-2E-like"/>
</dbReference>
<evidence type="ECO:0000256" key="2">
    <source>
        <dbReference type="ARBA" id="ARBA00009773"/>
    </source>
</evidence>
<keyword evidence="8" id="KW-1185">Reference proteome</keyword>
<dbReference type="AlphaFoldDB" id="A0A3R9Z592"/>
<evidence type="ECO:0000256" key="6">
    <source>
        <dbReference type="SAM" id="Phobius"/>
    </source>
</evidence>
<evidence type="ECO:0000256" key="1">
    <source>
        <dbReference type="ARBA" id="ARBA00004141"/>
    </source>
</evidence>
<feature type="transmembrane region" description="Helical" evidence="6">
    <location>
        <begin position="297"/>
        <end position="322"/>
    </location>
</feature>
<dbReference type="Proteomes" id="UP000274661">
    <property type="component" value="Unassembled WGS sequence"/>
</dbReference>
<keyword evidence="5 6" id="KW-0472">Membrane</keyword>
<evidence type="ECO:0000313" key="7">
    <source>
        <dbReference type="EMBL" id="RST30079.1"/>
    </source>
</evidence>
<keyword evidence="4 6" id="KW-1133">Transmembrane helix</keyword>
<feature type="transmembrane region" description="Helical" evidence="6">
    <location>
        <begin position="137"/>
        <end position="157"/>
    </location>
</feature>
<feature type="transmembrane region" description="Helical" evidence="6">
    <location>
        <begin position="30"/>
        <end position="49"/>
    </location>
</feature>
<name>A0A3R9Z592_9SPHN</name>